<dbReference type="EMBL" id="CP001720">
    <property type="protein sequence ID" value="ACV64166.1"/>
    <property type="molecule type" value="Genomic_DNA"/>
</dbReference>
<dbReference type="KEGG" id="dae:Dtox_3443"/>
<gene>
    <name evidence="2" type="ordered locus">Dtox_3443</name>
</gene>
<dbReference type="Proteomes" id="UP000002217">
    <property type="component" value="Chromosome"/>
</dbReference>
<evidence type="ECO:0000256" key="1">
    <source>
        <dbReference type="SAM" id="Phobius"/>
    </source>
</evidence>
<keyword evidence="1" id="KW-0472">Membrane</keyword>
<name>C8W6Q7_DESAS</name>
<dbReference type="HOGENOM" id="CLU_2824044_0_0_9"/>
<protein>
    <submittedName>
        <fullName evidence="2">Uncharacterized protein</fullName>
    </submittedName>
</protein>
<keyword evidence="1" id="KW-1133">Transmembrane helix</keyword>
<evidence type="ECO:0000313" key="3">
    <source>
        <dbReference type="Proteomes" id="UP000002217"/>
    </source>
</evidence>
<sequence>MKIPNPKVRGRMHLNEYCAILFNLFKWILILISFSLILHLSLERFFPPKGKTNETEHTENFIQALL</sequence>
<proteinExistence type="predicted"/>
<keyword evidence="3" id="KW-1185">Reference proteome</keyword>
<dbReference type="AlphaFoldDB" id="C8W6Q7"/>
<keyword evidence="1" id="KW-0812">Transmembrane</keyword>
<reference evidence="2 3" key="1">
    <citation type="journal article" date="2009" name="Stand. Genomic Sci.">
        <title>Complete genome sequence of Desulfotomaculum acetoxidans type strain (5575).</title>
        <authorList>
            <person name="Spring S."/>
            <person name="Lapidus A."/>
            <person name="Schroder M."/>
            <person name="Gleim D."/>
            <person name="Sims D."/>
            <person name="Meincke L."/>
            <person name="Glavina Del Rio T."/>
            <person name="Tice H."/>
            <person name="Copeland A."/>
            <person name="Cheng J.F."/>
            <person name="Lucas S."/>
            <person name="Chen F."/>
            <person name="Nolan M."/>
            <person name="Bruce D."/>
            <person name="Goodwin L."/>
            <person name="Pitluck S."/>
            <person name="Ivanova N."/>
            <person name="Mavromatis K."/>
            <person name="Mikhailova N."/>
            <person name="Pati A."/>
            <person name="Chen A."/>
            <person name="Palaniappan K."/>
            <person name="Land M."/>
            <person name="Hauser L."/>
            <person name="Chang Y.J."/>
            <person name="Jeffries C.D."/>
            <person name="Chain P."/>
            <person name="Saunders E."/>
            <person name="Brettin T."/>
            <person name="Detter J.C."/>
            <person name="Goker M."/>
            <person name="Bristow J."/>
            <person name="Eisen J.A."/>
            <person name="Markowitz V."/>
            <person name="Hugenholtz P."/>
            <person name="Kyrpides N.C."/>
            <person name="Klenk H.P."/>
            <person name="Han C."/>
        </authorList>
    </citation>
    <scope>NUCLEOTIDE SEQUENCE [LARGE SCALE GENOMIC DNA]</scope>
    <source>
        <strain evidence="3">ATCC 49208 / DSM 771 / VKM B-1644</strain>
    </source>
</reference>
<dbReference type="STRING" id="485916.Dtox_3443"/>
<organism evidence="2 3">
    <name type="scientific">Desulfofarcimen acetoxidans (strain ATCC 49208 / DSM 771 / KCTC 5769 / VKM B-1644 / 5575)</name>
    <name type="common">Desulfotomaculum acetoxidans</name>
    <dbReference type="NCBI Taxonomy" id="485916"/>
    <lineage>
        <taxon>Bacteria</taxon>
        <taxon>Bacillati</taxon>
        <taxon>Bacillota</taxon>
        <taxon>Clostridia</taxon>
        <taxon>Eubacteriales</taxon>
        <taxon>Peptococcaceae</taxon>
        <taxon>Desulfofarcimen</taxon>
    </lineage>
</organism>
<evidence type="ECO:0000313" key="2">
    <source>
        <dbReference type="EMBL" id="ACV64166.1"/>
    </source>
</evidence>
<accession>C8W6Q7</accession>
<feature type="transmembrane region" description="Helical" evidence="1">
    <location>
        <begin position="20"/>
        <end position="42"/>
    </location>
</feature>